<organism evidence="2 3">
    <name type="scientific">Roseimicrobium gellanilyticum</name>
    <dbReference type="NCBI Taxonomy" id="748857"/>
    <lineage>
        <taxon>Bacteria</taxon>
        <taxon>Pseudomonadati</taxon>
        <taxon>Verrucomicrobiota</taxon>
        <taxon>Verrucomicrobiia</taxon>
        <taxon>Verrucomicrobiales</taxon>
        <taxon>Verrucomicrobiaceae</taxon>
        <taxon>Roseimicrobium</taxon>
    </lineage>
</organism>
<evidence type="ECO:0000256" key="1">
    <source>
        <dbReference type="SAM" id="SignalP"/>
    </source>
</evidence>
<dbReference type="Pfam" id="PF20138">
    <property type="entry name" value="DUF6528"/>
    <property type="match status" value="1"/>
</dbReference>
<accession>A0A366HSG5</accession>
<evidence type="ECO:0000313" key="3">
    <source>
        <dbReference type="Proteomes" id="UP000253426"/>
    </source>
</evidence>
<dbReference type="Gene3D" id="2.130.10.10">
    <property type="entry name" value="YVTN repeat-like/Quinoprotein amine dehydrogenase"/>
    <property type="match status" value="1"/>
</dbReference>
<proteinExistence type="predicted"/>
<dbReference type="InterPro" id="IPR015943">
    <property type="entry name" value="WD40/YVTN_repeat-like_dom_sf"/>
</dbReference>
<keyword evidence="3" id="KW-1185">Reference proteome</keyword>
<feature type="signal peptide" evidence="1">
    <location>
        <begin position="1"/>
        <end position="23"/>
    </location>
</feature>
<gene>
    <name evidence="2" type="ORF">DES53_102424</name>
</gene>
<dbReference type="Proteomes" id="UP000253426">
    <property type="component" value="Unassembled WGS sequence"/>
</dbReference>
<dbReference type="InterPro" id="IPR045383">
    <property type="entry name" value="DUF6528"/>
</dbReference>
<sequence>MQRHFLFFALLLFITSTFSPIHAQTTRHDARSWLVCGDSRIHLIDSTSSKGTTPHIVWTWDAHLVEDLPEEFRKRKFNSVDDVKAVQGGSQLLISSSSGAVAVWDVEKNKTLFHASVPNAHSIELLPGGLLVAAASTHAEGNKLMLFDPAKGNSPVFTDELHSAHGVVWHEGRQSLFALGFDVLREYKLEGTTLKRLHEWKIPGESGHDLTLSPDQKSFFLTEHTGAWRFDLDTAKFSKIDGFPDAPNIKSLSMTVDGQYLYTVPEESWWTHHVSLLNPASRLAFPGMRVYKARWYKE</sequence>
<dbReference type="EMBL" id="QNRR01000002">
    <property type="protein sequence ID" value="RBP46038.1"/>
    <property type="molecule type" value="Genomic_DNA"/>
</dbReference>
<keyword evidence="1" id="KW-0732">Signal</keyword>
<dbReference type="RefSeq" id="WP_113957589.1">
    <property type="nucleotide sequence ID" value="NZ_QNRR01000002.1"/>
</dbReference>
<reference evidence="2 3" key="1">
    <citation type="submission" date="2018-06" db="EMBL/GenBank/DDBJ databases">
        <title>Genomic Encyclopedia of Type Strains, Phase IV (KMG-IV): sequencing the most valuable type-strain genomes for metagenomic binning, comparative biology and taxonomic classification.</title>
        <authorList>
            <person name="Goeker M."/>
        </authorList>
    </citation>
    <scope>NUCLEOTIDE SEQUENCE [LARGE SCALE GENOMIC DNA]</scope>
    <source>
        <strain evidence="2 3">DSM 25532</strain>
    </source>
</reference>
<dbReference type="SUPFAM" id="SSF63829">
    <property type="entry name" value="Calcium-dependent phosphotriesterase"/>
    <property type="match status" value="1"/>
</dbReference>
<name>A0A366HSG5_9BACT</name>
<feature type="chain" id="PRO_5016866815" description="WD40 repeat protein" evidence="1">
    <location>
        <begin position="24"/>
        <end position="298"/>
    </location>
</feature>
<evidence type="ECO:0008006" key="4">
    <source>
        <dbReference type="Google" id="ProtNLM"/>
    </source>
</evidence>
<dbReference type="OrthoDB" id="1007317at2"/>
<comment type="caution">
    <text evidence="2">The sequence shown here is derived from an EMBL/GenBank/DDBJ whole genome shotgun (WGS) entry which is preliminary data.</text>
</comment>
<evidence type="ECO:0000313" key="2">
    <source>
        <dbReference type="EMBL" id="RBP46038.1"/>
    </source>
</evidence>
<dbReference type="AlphaFoldDB" id="A0A366HSG5"/>
<protein>
    <recommendedName>
        <fullName evidence="4">WD40 repeat protein</fullName>
    </recommendedName>
</protein>